<dbReference type="AlphaFoldDB" id="A0A5B8C552"/>
<proteinExistence type="predicted"/>
<evidence type="ECO:0000313" key="1">
    <source>
        <dbReference type="EMBL" id="QDC25337.1"/>
    </source>
</evidence>
<dbReference type="EMBL" id="CP040915">
    <property type="protein sequence ID" value="QDC25337.1"/>
    <property type="molecule type" value="Genomic_DNA"/>
</dbReference>
<reference evidence="1 2" key="1">
    <citation type="submission" date="2019-05" db="EMBL/GenBank/DDBJ databases">
        <title>Georgenia *** sp. nov., and Georgenia *** sp. nov., isolated from the intestinal contents of plateau pika (Ochotona curzoniae) in the Qinghai-Tibet plateau of China.</title>
        <authorList>
            <person name="Tian Z."/>
        </authorList>
    </citation>
    <scope>NUCLEOTIDE SEQUENCE [LARGE SCALE GENOMIC DNA]</scope>
    <source>
        <strain evidence="1 2">Z443</strain>
    </source>
</reference>
<dbReference type="Pfam" id="PF00805">
    <property type="entry name" value="Pentapeptide"/>
    <property type="match status" value="2"/>
</dbReference>
<dbReference type="Gene3D" id="2.160.20.80">
    <property type="entry name" value="E3 ubiquitin-protein ligase SopA"/>
    <property type="match status" value="1"/>
</dbReference>
<dbReference type="RefSeq" id="WP_139929510.1">
    <property type="nucleotide sequence ID" value="NZ_CP040915.1"/>
</dbReference>
<dbReference type="Proteomes" id="UP000314616">
    <property type="component" value="Chromosome"/>
</dbReference>
<dbReference type="InterPro" id="IPR001646">
    <property type="entry name" value="5peptide_repeat"/>
</dbReference>
<sequence length="214" mass="22903">MSRRTWEVPEPDVARHLVPVRPADLSSATVDGADLAGTDLPELVQAQIEGSSLERARAGGGHWRRVTLVDCRLDGADLANLRAEELTLMRTSLREVRLVGAQLAGARLRAVRLAGCLARLSSWRSARLQQVVLEGCDLAEADLTGAELTDVVLRDCVLSGAQLGGMRCERVELRGCRLDGVSGVAGLRGARVAEEDAYELLPAMARELGITIGS</sequence>
<protein>
    <submittedName>
        <fullName evidence="1">Pentapeptide repeat-containing protein</fullName>
    </submittedName>
</protein>
<accession>A0A5B8C552</accession>
<dbReference type="PANTHER" id="PTHR14136">
    <property type="entry name" value="BTB_POZ DOMAIN-CONTAINING PROTEIN KCTD9"/>
    <property type="match status" value="1"/>
</dbReference>
<name>A0A5B8C552_9MICO</name>
<dbReference type="InterPro" id="IPR051082">
    <property type="entry name" value="Pentapeptide-BTB/POZ_domain"/>
</dbReference>
<dbReference type="KEGG" id="gyu:FE374_12580"/>
<dbReference type="OrthoDB" id="2579959at2"/>
<dbReference type="SUPFAM" id="SSF141571">
    <property type="entry name" value="Pentapeptide repeat-like"/>
    <property type="match status" value="1"/>
</dbReference>
<organism evidence="1 2">
    <name type="scientific">Georgenia yuyongxinii</name>
    <dbReference type="NCBI Taxonomy" id="2589797"/>
    <lineage>
        <taxon>Bacteria</taxon>
        <taxon>Bacillati</taxon>
        <taxon>Actinomycetota</taxon>
        <taxon>Actinomycetes</taxon>
        <taxon>Micrococcales</taxon>
        <taxon>Bogoriellaceae</taxon>
        <taxon>Georgenia</taxon>
    </lineage>
</organism>
<gene>
    <name evidence="1" type="ORF">FE374_12580</name>
</gene>
<dbReference type="PANTHER" id="PTHR14136:SF17">
    <property type="entry name" value="BTB_POZ DOMAIN-CONTAINING PROTEIN KCTD9"/>
    <property type="match status" value="1"/>
</dbReference>
<evidence type="ECO:0000313" key="2">
    <source>
        <dbReference type="Proteomes" id="UP000314616"/>
    </source>
</evidence>